<evidence type="ECO:0000256" key="1">
    <source>
        <dbReference type="SAM" id="MobiDB-lite"/>
    </source>
</evidence>
<proteinExistence type="predicted"/>
<dbReference type="Proteomes" id="UP000617340">
    <property type="component" value="Unassembled WGS sequence"/>
</dbReference>
<evidence type="ECO:0000313" key="2">
    <source>
        <dbReference type="EMBL" id="KAF7399077.1"/>
    </source>
</evidence>
<comment type="caution">
    <text evidence="2">The sequence shown here is derived from an EMBL/GenBank/DDBJ whole genome shotgun (WGS) entry which is preliminary data.</text>
</comment>
<feature type="region of interest" description="Disordered" evidence="1">
    <location>
        <begin position="1"/>
        <end position="29"/>
    </location>
</feature>
<evidence type="ECO:0000313" key="3">
    <source>
        <dbReference type="Proteomes" id="UP000617340"/>
    </source>
</evidence>
<name>A0A834N7G8_VESGE</name>
<keyword evidence="3" id="KW-1185">Reference proteome</keyword>
<protein>
    <submittedName>
        <fullName evidence="2">Uncharacterized protein</fullName>
    </submittedName>
</protein>
<sequence length="193" mass="22152">MEPLDTDKESADLLWSEKEKKREKEKESRVTTTAVVVAAAAAALIPALAPAPASEHQQQQQQLRAFVALTRLYKANTVQRVTQWAHDRRRKCKAKYGVGCSVRKSSFRRAIFMLQSQREECFSNNQTTKILDHVTTYCPLQFLFVFVFHKATNNDRFHVRGFPRLASRTSKLPSSPISFERTWTPLLQKLSIL</sequence>
<dbReference type="AlphaFoldDB" id="A0A834N7G8"/>
<accession>A0A834N7G8</accession>
<dbReference type="EMBL" id="JACSDZ010000007">
    <property type="protein sequence ID" value="KAF7399077.1"/>
    <property type="molecule type" value="Genomic_DNA"/>
</dbReference>
<reference evidence="2" key="1">
    <citation type="journal article" date="2020" name="G3 (Bethesda)">
        <title>High-Quality Assemblies for Three Invasive Social Wasps from the &lt;i&gt;Vespula&lt;/i&gt; Genus.</title>
        <authorList>
            <person name="Harrop T.W.R."/>
            <person name="Guhlin J."/>
            <person name="McLaughlin G.M."/>
            <person name="Permina E."/>
            <person name="Stockwell P."/>
            <person name="Gilligan J."/>
            <person name="Le Lec M.F."/>
            <person name="Gruber M.A.M."/>
            <person name="Quinn O."/>
            <person name="Lovegrove M."/>
            <person name="Duncan E.J."/>
            <person name="Remnant E.J."/>
            <person name="Van Eeckhoven J."/>
            <person name="Graham B."/>
            <person name="Knapp R.A."/>
            <person name="Langford K.W."/>
            <person name="Kronenberg Z."/>
            <person name="Press M.O."/>
            <person name="Eacker S.M."/>
            <person name="Wilson-Rankin E.E."/>
            <person name="Purcell J."/>
            <person name="Lester P.J."/>
            <person name="Dearden P.K."/>
        </authorList>
    </citation>
    <scope>NUCLEOTIDE SEQUENCE</scope>
    <source>
        <strain evidence="2">Linc-1</strain>
    </source>
</reference>
<gene>
    <name evidence="2" type="ORF">HZH68_007669</name>
</gene>
<organism evidence="2 3">
    <name type="scientific">Vespula germanica</name>
    <name type="common">German yellow jacket</name>
    <name type="synonym">Paravespula germanica</name>
    <dbReference type="NCBI Taxonomy" id="30212"/>
    <lineage>
        <taxon>Eukaryota</taxon>
        <taxon>Metazoa</taxon>
        <taxon>Ecdysozoa</taxon>
        <taxon>Arthropoda</taxon>
        <taxon>Hexapoda</taxon>
        <taxon>Insecta</taxon>
        <taxon>Pterygota</taxon>
        <taxon>Neoptera</taxon>
        <taxon>Endopterygota</taxon>
        <taxon>Hymenoptera</taxon>
        <taxon>Apocrita</taxon>
        <taxon>Aculeata</taxon>
        <taxon>Vespoidea</taxon>
        <taxon>Vespidae</taxon>
        <taxon>Vespinae</taxon>
        <taxon>Vespula</taxon>
    </lineage>
</organism>